<protein>
    <recommendedName>
        <fullName evidence="2">DUF7704 domain-containing protein</fullName>
    </recommendedName>
</protein>
<evidence type="ECO:0000313" key="4">
    <source>
        <dbReference type="Proteomes" id="UP000578531"/>
    </source>
</evidence>
<dbReference type="EMBL" id="JACCJC010000017">
    <property type="protein sequence ID" value="KAF6236879.1"/>
    <property type="molecule type" value="Genomic_DNA"/>
</dbReference>
<feature type="domain" description="DUF7704" evidence="2">
    <location>
        <begin position="3"/>
        <end position="141"/>
    </location>
</feature>
<reference evidence="3 4" key="1">
    <citation type="journal article" date="2020" name="Genomics">
        <title>Complete, high-quality genomes from long-read metagenomic sequencing of two wolf lichen thalli reveals enigmatic genome architecture.</title>
        <authorList>
            <person name="McKenzie S.K."/>
            <person name="Walston R.F."/>
            <person name="Allen J.L."/>
        </authorList>
    </citation>
    <scope>NUCLEOTIDE SEQUENCE [LARGE SCALE GENOMIC DNA]</scope>
    <source>
        <strain evidence="3">WasteWater2</strain>
    </source>
</reference>
<accession>A0A8H6FY10</accession>
<organism evidence="3 4">
    <name type="scientific">Letharia columbiana</name>
    <dbReference type="NCBI Taxonomy" id="112416"/>
    <lineage>
        <taxon>Eukaryota</taxon>
        <taxon>Fungi</taxon>
        <taxon>Dikarya</taxon>
        <taxon>Ascomycota</taxon>
        <taxon>Pezizomycotina</taxon>
        <taxon>Lecanoromycetes</taxon>
        <taxon>OSLEUM clade</taxon>
        <taxon>Lecanoromycetidae</taxon>
        <taxon>Lecanorales</taxon>
        <taxon>Lecanorineae</taxon>
        <taxon>Parmeliaceae</taxon>
        <taxon>Letharia</taxon>
    </lineage>
</organism>
<keyword evidence="1" id="KW-0472">Membrane</keyword>
<keyword evidence="1" id="KW-1133">Transmembrane helix</keyword>
<dbReference type="GeneID" id="59286834"/>
<sequence>MSSRIPSFYRIWFTVVDPFLSIIGVYGNLFAPTSILNSYSSSYVSPPTTETIPLLDTTAGFLAGLAFLQVALLRAKPTDLTVWGALQGSTVLVDIAMCGWIYEGVVCRGRTDWRDWKVEEWTSLGNTAGVALIRTAFLLDVGMGGEERGDGKGKRI</sequence>
<dbReference type="AlphaFoldDB" id="A0A8H6FY10"/>
<comment type="caution">
    <text evidence="3">The sequence shown here is derived from an EMBL/GenBank/DDBJ whole genome shotgun (WGS) entry which is preliminary data.</text>
</comment>
<dbReference type="RefSeq" id="XP_037166212.1">
    <property type="nucleotide sequence ID" value="XM_037307088.1"/>
</dbReference>
<dbReference type="Proteomes" id="UP000578531">
    <property type="component" value="Unassembled WGS sequence"/>
</dbReference>
<dbReference type="PANTHER" id="PTHR37019">
    <property type="entry name" value="CHROMOSOME 1, WHOLE GENOME SHOTGUN SEQUENCE"/>
    <property type="match status" value="1"/>
</dbReference>
<feature type="transmembrane region" description="Helical" evidence="1">
    <location>
        <begin position="12"/>
        <end position="31"/>
    </location>
</feature>
<proteinExistence type="predicted"/>
<feature type="transmembrane region" description="Helical" evidence="1">
    <location>
        <begin position="51"/>
        <end position="73"/>
    </location>
</feature>
<gene>
    <name evidence="3" type="ORF">HO173_005170</name>
</gene>
<name>A0A8H6FY10_9LECA</name>
<evidence type="ECO:0000256" key="1">
    <source>
        <dbReference type="SAM" id="Phobius"/>
    </source>
</evidence>
<dbReference type="InterPro" id="IPR056121">
    <property type="entry name" value="DUF7704"/>
</dbReference>
<dbReference type="PANTHER" id="PTHR37019:SF1">
    <property type="entry name" value="EXPERA DOMAIN-CONTAINING PROTEIN"/>
    <property type="match status" value="1"/>
</dbReference>
<evidence type="ECO:0000313" key="3">
    <source>
        <dbReference type="EMBL" id="KAF6236879.1"/>
    </source>
</evidence>
<evidence type="ECO:0000259" key="2">
    <source>
        <dbReference type="Pfam" id="PF24803"/>
    </source>
</evidence>
<keyword evidence="1" id="KW-0812">Transmembrane</keyword>
<dbReference type="OrthoDB" id="5313995at2759"/>
<keyword evidence="4" id="KW-1185">Reference proteome</keyword>
<dbReference type="Pfam" id="PF24803">
    <property type="entry name" value="DUF7704"/>
    <property type="match status" value="1"/>
</dbReference>